<dbReference type="Pfam" id="PF00109">
    <property type="entry name" value="ketoacyl-synt"/>
    <property type="match status" value="1"/>
</dbReference>
<keyword evidence="2" id="KW-0597">Phosphoprotein</keyword>
<dbReference type="InterPro" id="IPR049551">
    <property type="entry name" value="PKS_DH_C"/>
</dbReference>
<dbReference type="PROSITE" id="PS52019">
    <property type="entry name" value="PKS_MFAS_DH"/>
    <property type="match status" value="1"/>
</dbReference>
<dbReference type="InterPro" id="IPR020841">
    <property type="entry name" value="PKS_Beta-ketoAc_synthase_dom"/>
</dbReference>
<feature type="region of interest" description="Disordered" evidence="5">
    <location>
        <begin position="1"/>
        <end position="20"/>
    </location>
</feature>
<evidence type="ECO:0000256" key="3">
    <source>
        <dbReference type="ARBA" id="ARBA00022679"/>
    </source>
</evidence>
<evidence type="ECO:0000313" key="8">
    <source>
        <dbReference type="EMBL" id="NYI97141.1"/>
    </source>
</evidence>
<dbReference type="SUPFAM" id="SSF55048">
    <property type="entry name" value="Probable ACP-binding domain of malonyl-CoA ACP transacylase"/>
    <property type="match status" value="1"/>
</dbReference>
<evidence type="ECO:0000259" key="6">
    <source>
        <dbReference type="PROSITE" id="PS52004"/>
    </source>
</evidence>
<feature type="region of interest" description="Disordered" evidence="5">
    <location>
        <begin position="1428"/>
        <end position="1515"/>
    </location>
</feature>
<dbReference type="SUPFAM" id="SSF52151">
    <property type="entry name" value="FabD/lysophospholipase-like"/>
    <property type="match status" value="1"/>
</dbReference>
<accession>A0A853BRM0</accession>
<feature type="compositionally biased region" description="Basic residues" evidence="5">
    <location>
        <begin position="1504"/>
        <end position="1515"/>
    </location>
</feature>
<feature type="compositionally biased region" description="Low complexity" evidence="5">
    <location>
        <begin position="463"/>
        <end position="474"/>
    </location>
</feature>
<protein>
    <submittedName>
        <fullName evidence="8">Acyl transferase domain-containing protein</fullName>
    </submittedName>
</protein>
<feature type="region of interest" description="Disordered" evidence="5">
    <location>
        <begin position="455"/>
        <end position="474"/>
    </location>
</feature>
<dbReference type="InterPro" id="IPR014031">
    <property type="entry name" value="Ketoacyl_synth_C"/>
</dbReference>
<dbReference type="InterPro" id="IPR042104">
    <property type="entry name" value="PKS_dehydratase_sf"/>
</dbReference>
<keyword evidence="9" id="KW-1185">Reference proteome</keyword>
<feature type="domain" description="Ketosynthase family 3 (KS3)" evidence="6">
    <location>
        <begin position="27"/>
        <end position="456"/>
    </location>
</feature>
<evidence type="ECO:0000256" key="2">
    <source>
        <dbReference type="ARBA" id="ARBA00022553"/>
    </source>
</evidence>
<evidence type="ECO:0000256" key="1">
    <source>
        <dbReference type="ARBA" id="ARBA00022450"/>
    </source>
</evidence>
<dbReference type="GO" id="GO:0004315">
    <property type="term" value="F:3-oxoacyl-[acyl-carrier-protein] synthase activity"/>
    <property type="evidence" value="ECO:0007669"/>
    <property type="project" value="InterPro"/>
</dbReference>
<dbReference type="Gene3D" id="3.30.70.250">
    <property type="entry name" value="Malonyl-CoA ACP transacylase, ACP-binding"/>
    <property type="match status" value="1"/>
</dbReference>
<feature type="region of interest" description="C-terminal hotdog fold" evidence="4">
    <location>
        <begin position="1077"/>
        <end position="1224"/>
    </location>
</feature>
<dbReference type="InterPro" id="IPR016039">
    <property type="entry name" value="Thiolase-like"/>
</dbReference>
<dbReference type="InterPro" id="IPR049900">
    <property type="entry name" value="PKS_mFAS_DH"/>
</dbReference>
<dbReference type="InterPro" id="IPR014043">
    <property type="entry name" value="Acyl_transferase_dom"/>
</dbReference>
<keyword evidence="1" id="KW-0596">Phosphopantetheine</keyword>
<dbReference type="InterPro" id="IPR016036">
    <property type="entry name" value="Malonyl_transacylase_ACP-bd"/>
</dbReference>
<feature type="region of interest" description="N-terminal hotdog fold" evidence="4">
    <location>
        <begin position="934"/>
        <end position="1058"/>
    </location>
</feature>
<comment type="caution">
    <text evidence="8">The sequence shown here is derived from an EMBL/GenBank/DDBJ whole genome shotgun (WGS) entry which is preliminary data.</text>
</comment>
<dbReference type="Gene3D" id="3.40.50.720">
    <property type="entry name" value="NAD(P)-binding Rossmann-like Domain"/>
    <property type="match status" value="1"/>
</dbReference>
<dbReference type="Pfam" id="PF16197">
    <property type="entry name" value="KAsynt_C_assoc"/>
    <property type="match status" value="1"/>
</dbReference>
<dbReference type="PANTHER" id="PTHR43775">
    <property type="entry name" value="FATTY ACID SYNTHASE"/>
    <property type="match status" value="1"/>
</dbReference>
<gene>
    <name evidence="8" type="ORF">HNR12_003418</name>
</gene>
<dbReference type="InterPro" id="IPR020807">
    <property type="entry name" value="PKS_DH"/>
</dbReference>
<dbReference type="GO" id="GO:0006633">
    <property type="term" value="P:fatty acid biosynthetic process"/>
    <property type="evidence" value="ECO:0007669"/>
    <property type="project" value="InterPro"/>
</dbReference>
<feature type="domain" description="PKS/mFAS DH" evidence="7">
    <location>
        <begin position="934"/>
        <end position="1224"/>
    </location>
</feature>
<dbReference type="GO" id="GO:0005737">
    <property type="term" value="C:cytoplasm"/>
    <property type="evidence" value="ECO:0007669"/>
    <property type="project" value="TreeGrafter"/>
</dbReference>
<dbReference type="SMART" id="SM00826">
    <property type="entry name" value="PKS_DH"/>
    <property type="match status" value="1"/>
</dbReference>
<dbReference type="SMART" id="SM00827">
    <property type="entry name" value="PKS_AT"/>
    <property type="match status" value="1"/>
</dbReference>
<dbReference type="GO" id="GO:0004312">
    <property type="term" value="F:fatty acid synthase activity"/>
    <property type="evidence" value="ECO:0007669"/>
    <property type="project" value="TreeGrafter"/>
</dbReference>
<dbReference type="PROSITE" id="PS52004">
    <property type="entry name" value="KS3_2"/>
    <property type="match status" value="1"/>
</dbReference>
<organism evidence="8 9">
    <name type="scientific">Streptomonospora nanhaiensis</name>
    <dbReference type="NCBI Taxonomy" id="1323731"/>
    <lineage>
        <taxon>Bacteria</taxon>
        <taxon>Bacillati</taxon>
        <taxon>Actinomycetota</taxon>
        <taxon>Actinomycetes</taxon>
        <taxon>Streptosporangiales</taxon>
        <taxon>Nocardiopsidaceae</taxon>
        <taxon>Streptomonospora</taxon>
    </lineage>
</organism>
<dbReference type="InterPro" id="IPR050091">
    <property type="entry name" value="PKS_NRPS_Biosynth_Enz"/>
</dbReference>
<dbReference type="PANTHER" id="PTHR43775:SF37">
    <property type="entry name" value="SI:DKEY-61P9.11"/>
    <property type="match status" value="1"/>
</dbReference>
<dbReference type="Gene3D" id="3.10.129.110">
    <property type="entry name" value="Polyketide synthase dehydratase"/>
    <property type="match status" value="1"/>
</dbReference>
<feature type="active site" description="Proton donor; for dehydratase activity" evidence="4">
    <location>
        <position position="1142"/>
    </location>
</feature>
<dbReference type="EMBL" id="JACCFO010000001">
    <property type="protein sequence ID" value="NYI97141.1"/>
    <property type="molecule type" value="Genomic_DNA"/>
</dbReference>
<dbReference type="InterPro" id="IPR016035">
    <property type="entry name" value="Acyl_Trfase/lysoPLipase"/>
</dbReference>
<evidence type="ECO:0000256" key="5">
    <source>
        <dbReference type="SAM" id="MobiDB-lite"/>
    </source>
</evidence>
<dbReference type="InterPro" id="IPR036291">
    <property type="entry name" value="NAD(P)-bd_dom_sf"/>
</dbReference>
<dbReference type="GO" id="GO:0071770">
    <property type="term" value="P:DIM/DIP cell wall layer assembly"/>
    <property type="evidence" value="ECO:0007669"/>
    <property type="project" value="TreeGrafter"/>
</dbReference>
<dbReference type="InterPro" id="IPR049552">
    <property type="entry name" value="PKS_DH_N"/>
</dbReference>
<dbReference type="InterPro" id="IPR014030">
    <property type="entry name" value="Ketoacyl_synth_N"/>
</dbReference>
<feature type="active site" description="Proton acceptor; for dehydratase activity" evidence="4">
    <location>
        <position position="967"/>
    </location>
</feature>
<dbReference type="InterPro" id="IPR032821">
    <property type="entry name" value="PKS_assoc"/>
</dbReference>
<dbReference type="Pfam" id="PF02801">
    <property type="entry name" value="Ketoacyl-synt_C"/>
    <property type="match status" value="1"/>
</dbReference>
<dbReference type="SUPFAM" id="SSF53901">
    <property type="entry name" value="Thiolase-like"/>
    <property type="match status" value="1"/>
</dbReference>
<feature type="compositionally biased region" description="Basic and acidic residues" evidence="5">
    <location>
        <begin position="1432"/>
        <end position="1448"/>
    </location>
</feature>
<dbReference type="Proteomes" id="UP000575985">
    <property type="component" value="Unassembled WGS sequence"/>
</dbReference>
<feature type="compositionally biased region" description="Basic residues" evidence="5">
    <location>
        <begin position="1453"/>
        <end position="1482"/>
    </location>
</feature>
<proteinExistence type="predicted"/>
<keyword evidence="3 8" id="KW-0808">Transferase</keyword>
<evidence type="ECO:0000259" key="7">
    <source>
        <dbReference type="PROSITE" id="PS52019"/>
    </source>
</evidence>
<dbReference type="RefSeq" id="WP_179768461.1">
    <property type="nucleotide sequence ID" value="NZ_JACCFO010000001.1"/>
</dbReference>
<dbReference type="Pfam" id="PF14765">
    <property type="entry name" value="PS-DH"/>
    <property type="match status" value="1"/>
</dbReference>
<sequence length="1515" mass="157979">MTASPASAPSPAGATAPAVPTAEPGAYEPLAVVGMGCRLPGGADSPRSLWRLLAEGRDAIGEVPADRWDAARLYDPEPGVRGRTVGRRGGYIDDVGGFDSGFFGISDTEALAMDPQQRVLLEVAWEALEHAGIPATSLEATATGVFAGLAHVDYMLRCAPLVSGGERMPEAYLSTGNTHSVAAGRIAYLLGANGPAIAVDTACSSGLAAVHLAARSLHSGECDLALAGAVNLILGPGASISFSQWGMLSPTGRCRAFDAEADGYVRSEGAGVLVLKRLADARRAGDRVLAVLRGSAVNHNGRSNGIVAPSETAQTTVLRAALAAAGADPADIGMIEAHGTGTPLGDPIEFRALAEVYGSGSGGDRRLPIGSSKANLGHTECASGIVGILKAVMALRTGTVPPTPHFRAWNPEIRAEGTGLYIPQEAEPWARADAARLAGVSSFGFSGTNGHVVLESPPEPRRAPAAAPAPAARPSPAAGPLVFPVSASSPAAAAETARRVADWVEAEGADTPLTDIGHALARGRAPRAARIAVAAADHAQLAERLRAAAGGRIGAAVGTAAGTAPAGAAREVVWVFSGQGSQWSGMGADLLRAEPAFAAAVAELEPVIRAESGISVRELITAPDPITGADRVQPALYAMHLGLAAAWRAHGVEPGAVIGHSMGEVAAAVVAGALTPADGARIVCRRSRLMTGLAGAMAAVELSAEQTARDLERFGAGDAVVAVLNAPESTVVAGPEALIERLVEEWEDADVPARRVVIDGAPHSPLTDHLLPGIAAELADLRPARPPASGAPAVRCYGTVEDDPRALPAFDADYWARNLRRPVRFAAAVEAALEDGHRVFAELSPHPLLTHAIAAAGRHRGRTVTATPSIRRGEDPVTSLRTHVGAAFCAGGRIDWAREHPAGAPVELPPTAWDHRVLLVPTTESTAERGRSGHPLLGTVVRLPDDHGRHVWSADIGTRSHPWLADHRFNGVAFLPAAAYIEMAVAAACEVFGAEPADVEVRDLSVPAFQTVDDDTRLAVRADLDLAAETAAFQVYTPEAGEWIPTCSATLVRAPEGADRPAPVAPEELDRRVDAHTDVLDGAEFYERLRDAPLRFGPAFQGVRRLGTSAESGELTGTGEVAIAPSERAGAEAYRLHPLLVDACLQTSAAAFLSGAHTRFGLPTSFGRIRPLGRGLTAGYCAISGRQVDDGHISGDCVLYSAQGEPMAAVEDARITLIGGFDPFNARLHQVVWDERPAGVGALATATDAPAAPGNWLVVGPAGAQDAAALAACVEARGGTARVVDPPRDDTDTADRLVPALAAADGVVFLAPPAAATPDPAAARASAAALLRVLRALVRDDRDRPPPLAVVTRDAHPVRPGDGRAADQAPLRALTRSACHEHPELDVRHVDADAATEPGDILAEVLSADPDRDIALRGGTRLVARLRNAPLRPEDRRRQRRDPDRDALALRLRTPRRPRRLRGRRGGAPRARPRRGRGPRARRQPELRQRARRHGPLPRDRAAGHGRRGHRRARR</sequence>
<dbReference type="CDD" id="cd00833">
    <property type="entry name" value="PKS"/>
    <property type="match status" value="1"/>
</dbReference>
<reference evidence="8 9" key="1">
    <citation type="submission" date="2020-07" db="EMBL/GenBank/DDBJ databases">
        <title>Sequencing the genomes of 1000 actinobacteria strains.</title>
        <authorList>
            <person name="Klenk H.-P."/>
        </authorList>
    </citation>
    <scope>NUCLEOTIDE SEQUENCE [LARGE SCALE GENOMIC DNA]</scope>
    <source>
        <strain evidence="8 9">DSM 45927</strain>
    </source>
</reference>
<dbReference type="FunFam" id="3.40.47.10:FF:000019">
    <property type="entry name" value="Polyketide synthase type I"/>
    <property type="match status" value="1"/>
</dbReference>
<dbReference type="Pfam" id="PF21089">
    <property type="entry name" value="PKS_DH_N"/>
    <property type="match status" value="1"/>
</dbReference>
<dbReference type="SMART" id="SM00825">
    <property type="entry name" value="PKS_KS"/>
    <property type="match status" value="1"/>
</dbReference>
<name>A0A853BRM0_9ACTN</name>
<dbReference type="Pfam" id="PF00698">
    <property type="entry name" value="Acyl_transf_1"/>
    <property type="match status" value="1"/>
</dbReference>
<dbReference type="GO" id="GO:0005886">
    <property type="term" value="C:plasma membrane"/>
    <property type="evidence" value="ECO:0007669"/>
    <property type="project" value="TreeGrafter"/>
</dbReference>
<dbReference type="SUPFAM" id="SSF51735">
    <property type="entry name" value="NAD(P)-binding Rossmann-fold domains"/>
    <property type="match status" value="1"/>
</dbReference>
<dbReference type="InterPro" id="IPR018201">
    <property type="entry name" value="Ketoacyl_synth_AS"/>
</dbReference>
<evidence type="ECO:0000256" key="4">
    <source>
        <dbReference type="PROSITE-ProRule" id="PRU01363"/>
    </source>
</evidence>
<dbReference type="PROSITE" id="PS00606">
    <property type="entry name" value="KS3_1"/>
    <property type="match status" value="1"/>
</dbReference>
<dbReference type="Gene3D" id="3.40.47.10">
    <property type="match status" value="1"/>
</dbReference>
<evidence type="ECO:0000313" key="9">
    <source>
        <dbReference type="Proteomes" id="UP000575985"/>
    </source>
</evidence>
<dbReference type="Gene3D" id="3.40.366.10">
    <property type="entry name" value="Malonyl-Coenzyme A Acyl Carrier Protein, domain 2"/>
    <property type="match status" value="1"/>
</dbReference>
<dbReference type="InterPro" id="IPR001227">
    <property type="entry name" value="Ac_transferase_dom_sf"/>
</dbReference>